<keyword evidence="7" id="KW-1185">Reference proteome</keyword>
<protein>
    <recommendedName>
        <fullName evidence="4">Leucyl/phenylalanyl-tRNA--protein transferase</fullName>
        <ecNumber evidence="4">2.3.2.6</ecNumber>
    </recommendedName>
    <alternativeName>
        <fullName evidence="4">L/F-transferase</fullName>
    </alternativeName>
    <alternativeName>
        <fullName evidence="4">Leucyltransferase</fullName>
    </alternativeName>
    <alternativeName>
        <fullName evidence="4">Phenyalanyltransferase</fullName>
    </alternativeName>
</protein>
<dbReference type="InterPro" id="IPR016181">
    <property type="entry name" value="Acyl_CoA_acyltransferase"/>
</dbReference>
<reference evidence="6 8" key="2">
    <citation type="submission" date="2018-08" db="EMBL/GenBank/DDBJ databases">
        <title>Genetic Globetrotter - A new plasmid hitch-hiking vast phylogenetic and geographic distances.</title>
        <authorList>
            <person name="Vollmers J."/>
            <person name="Petersen J."/>
        </authorList>
    </citation>
    <scope>NUCLEOTIDE SEQUENCE [LARGE SCALE GENOMIC DNA]</scope>
    <source>
        <strain evidence="6 8">DSM 26383</strain>
    </source>
</reference>
<dbReference type="PANTHER" id="PTHR30098">
    <property type="entry name" value="LEUCYL/PHENYLALANYL-TRNA--PROTEIN TRANSFERASE"/>
    <property type="match status" value="1"/>
</dbReference>
<evidence type="ECO:0000313" key="5">
    <source>
        <dbReference type="EMBL" id="KRS15598.1"/>
    </source>
</evidence>
<gene>
    <name evidence="4 6" type="primary">aat</name>
    <name evidence="6" type="ORF">RIdsm_03722</name>
    <name evidence="5" type="ORF">XM52_22395</name>
</gene>
<dbReference type="HAMAP" id="MF_00688">
    <property type="entry name" value="Leu_Phe_trans"/>
    <property type="match status" value="1"/>
</dbReference>
<dbReference type="AlphaFoldDB" id="A0A0T5P3V8"/>
<dbReference type="GO" id="GO:0008914">
    <property type="term" value="F:leucyl-tRNA--protein transferase activity"/>
    <property type="evidence" value="ECO:0007669"/>
    <property type="project" value="UniProtKB-UniRule"/>
</dbReference>
<dbReference type="GO" id="GO:0005737">
    <property type="term" value="C:cytoplasm"/>
    <property type="evidence" value="ECO:0007669"/>
    <property type="project" value="UniProtKB-SubCell"/>
</dbReference>
<proteinExistence type="inferred from homology"/>
<dbReference type="Proteomes" id="UP000051401">
    <property type="component" value="Unassembled WGS sequence"/>
</dbReference>
<dbReference type="EMBL" id="CP031598">
    <property type="protein sequence ID" value="QEW27900.1"/>
    <property type="molecule type" value="Genomic_DNA"/>
</dbReference>
<dbReference type="InterPro" id="IPR004616">
    <property type="entry name" value="Leu/Phe-tRNA_Trfase"/>
</dbReference>
<dbReference type="InterPro" id="IPR042203">
    <property type="entry name" value="Leu/Phe-tRNA_Trfase_C"/>
</dbReference>
<dbReference type="EC" id="2.3.2.6" evidence="4"/>
<dbReference type="Proteomes" id="UP000325785">
    <property type="component" value="Chromosome"/>
</dbReference>
<dbReference type="SUPFAM" id="SSF55729">
    <property type="entry name" value="Acyl-CoA N-acyltransferases (Nat)"/>
    <property type="match status" value="1"/>
</dbReference>
<dbReference type="InterPro" id="IPR042221">
    <property type="entry name" value="Leu/Phe-tRNA_Trfase_N"/>
</dbReference>
<organism evidence="5 7">
    <name type="scientific">Roseovarius indicus</name>
    <dbReference type="NCBI Taxonomy" id="540747"/>
    <lineage>
        <taxon>Bacteria</taxon>
        <taxon>Pseudomonadati</taxon>
        <taxon>Pseudomonadota</taxon>
        <taxon>Alphaproteobacteria</taxon>
        <taxon>Rhodobacterales</taxon>
        <taxon>Roseobacteraceae</taxon>
        <taxon>Roseovarius</taxon>
    </lineage>
</organism>
<reference evidence="5 7" key="1">
    <citation type="submission" date="2015-04" db="EMBL/GenBank/DDBJ databases">
        <title>The draft genome sequence of Roseovarius indicus B108T.</title>
        <authorList>
            <person name="Li G."/>
            <person name="Lai Q."/>
            <person name="Shao Z."/>
            <person name="Yan P."/>
        </authorList>
    </citation>
    <scope>NUCLEOTIDE SEQUENCE [LARGE SCALE GENOMIC DNA]</scope>
    <source>
        <strain evidence="5 7">B108</strain>
    </source>
</reference>
<dbReference type="NCBIfam" id="TIGR00667">
    <property type="entry name" value="aat"/>
    <property type="match status" value="1"/>
</dbReference>
<evidence type="ECO:0000256" key="2">
    <source>
        <dbReference type="ARBA" id="ARBA00022679"/>
    </source>
</evidence>
<comment type="similarity">
    <text evidence="4">Belongs to the L/F-transferase family.</text>
</comment>
<name>A0A0T5P3V8_9RHOB</name>
<dbReference type="PANTHER" id="PTHR30098:SF2">
    <property type="entry name" value="LEUCYL_PHENYLALANYL-TRNA--PROTEIN TRANSFERASE"/>
    <property type="match status" value="1"/>
</dbReference>
<comment type="catalytic activity">
    <reaction evidence="4">
        <text>N-terminal L-arginyl-[protein] + L-leucyl-tRNA(Leu) = N-terminal L-leucyl-L-arginyl-[protein] + tRNA(Leu) + H(+)</text>
        <dbReference type="Rhea" id="RHEA:50416"/>
        <dbReference type="Rhea" id="RHEA-COMP:9613"/>
        <dbReference type="Rhea" id="RHEA-COMP:9622"/>
        <dbReference type="Rhea" id="RHEA-COMP:12672"/>
        <dbReference type="Rhea" id="RHEA-COMP:12673"/>
        <dbReference type="ChEBI" id="CHEBI:15378"/>
        <dbReference type="ChEBI" id="CHEBI:64719"/>
        <dbReference type="ChEBI" id="CHEBI:78442"/>
        <dbReference type="ChEBI" id="CHEBI:78494"/>
        <dbReference type="ChEBI" id="CHEBI:133044"/>
        <dbReference type="EC" id="2.3.2.6"/>
    </reaction>
</comment>
<dbReference type="KEGG" id="rid:RIdsm_03722"/>
<evidence type="ECO:0000313" key="8">
    <source>
        <dbReference type="Proteomes" id="UP000325785"/>
    </source>
</evidence>
<dbReference type="EMBL" id="LAXI01000020">
    <property type="protein sequence ID" value="KRS15598.1"/>
    <property type="molecule type" value="Genomic_DNA"/>
</dbReference>
<accession>A0A0T5P3V8</accession>
<comment type="function">
    <text evidence="4">Functions in the N-end rule pathway of protein degradation where it conjugates Leu, Phe and, less efficiently, Met from aminoacyl-tRNAs to the N-termini of proteins containing an N-terminal arginine or lysine.</text>
</comment>
<sequence>MKDEGAVLSPQLILGAYASGIFPMAESRDDPEIFWVDPRRRGILPIDGFHISRSLARRMRRGGYEVTLNADFDGVVAACADREETWISGEIAGLYNALHALGHAHSLEIRHDGRLTGGVYGVALGGAFFGESMFSRRTDASKLALAHLTHHLGACGFTLFDTQFITPHLASLGAVEISRARYRALLHDALERDVSILSTPFDPASHPAVLQRSTQTS</sequence>
<dbReference type="Gene3D" id="3.30.70.3550">
    <property type="entry name" value="Leucyl/phenylalanyl-tRNA-protein transferase, N-terminal domain"/>
    <property type="match status" value="1"/>
</dbReference>
<keyword evidence="3 4" id="KW-0012">Acyltransferase</keyword>
<dbReference type="STRING" id="540747.SAMN04488031_12115"/>
<keyword evidence="1 4" id="KW-0963">Cytoplasm</keyword>
<dbReference type="Gene3D" id="3.40.630.70">
    <property type="entry name" value="Leucyl/phenylalanyl-tRNA-protein transferase, C-terminal domain"/>
    <property type="match status" value="1"/>
</dbReference>
<comment type="subcellular location">
    <subcellularLocation>
        <location evidence="4">Cytoplasm</location>
    </subcellularLocation>
</comment>
<dbReference type="GO" id="GO:0030163">
    <property type="term" value="P:protein catabolic process"/>
    <property type="evidence" value="ECO:0007669"/>
    <property type="project" value="UniProtKB-UniRule"/>
</dbReference>
<evidence type="ECO:0000256" key="4">
    <source>
        <dbReference type="HAMAP-Rule" id="MF_00688"/>
    </source>
</evidence>
<dbReference type="Pfam" id="PF03588">
    <property type="entry name" value="Leu_Phe_trans"/>
    <property type="match status" value="1"/>
</dbReference>
<comment type="catalytic activity">
    <reaction evidence="4">
        <text>N-terminal L-lysyl-[protein] + L-leucyl-tRNA(Leu) = N-terminal L-leucyl-L-lysyl-[protein] + tRNA(Leu) + H(+)</text>
        <dbReference type="Rhea" id="RHEA:12340"/>
        <dbReference type="Rhea" id="RHEA-COMP:9613"/>
        <dbReference type="Rhea" id="RHEA-COMP:9622"/>
        <dbReference type="Rhea" id="RHEA-COMP:12670"/>
        <dbReference type="Rhea" id="RHEA-COMP:12671"/>
        <dbReference type="ChEBI" id="CHEBI:15378"/>
        <dbReference type="ChEBI" id="CHEBI:65249"/>
        <dbReference type="ChEBI" id="CHEBI:78442"/>
        <dbReference type="ChEBI" id="CHEBI:78494"/>
        <dbReference type="ChEBI" id="CHEBI:133043"/>
        <dbReference type="EC" id="2.3.2.6"/>
    </reaction>
</comment>
<dbReference type="OrthoDB" id="9790282at2"/>
<evidence type="ECO:0000256" key="3">
    <source>
        <dbReference type="ARBA" id="ARBA00023315"/>
    </source>
</evidence>
<dbReference type="PATRIC" id="fig|540747.5.peg.2832"/>
<evidence type="ECO:0000313" key="7">
    <source>
        <dbReference type="Proteomes" id="UP000051401"/>
    </source>
</evidence>
<keyword evidence="2 4" id="KW-0808">Transferase</keyword>
<dbReference type="RefSeq" id="WP_057819774.1">
    <property type="nucleotide sequence ID" value="NZ_CP031598.1"/>
</dbReference>
<evidence type="ECO:0000256" key="1">
    <source>
        <dbReference type="ARBA" id="ARBA00022490"/>
    </source>
</evidence>
<comment type="catalytic activity">
    <reaction evidence="4">
        <text>L-phenylalanyl-tRNA(Phe) + an N-terminal L-alpha-aminoacyl-[protein] = an N-terminal L-phenylalanyl-L-alpha-aminoacyl-[protein] + tRNA(Phe)</text>
        <dbReference type="Rhea" id="RHEA:43632"/>
        <dbReference type="Rhea" id="RHEA-COMP:9668"/>
        <dbReference type="Rhea" id="RHEA-COMP:9699"/>
        <dbReference type="Rhea" id="RHEA-COMP:10636"/>
        <dbReference type="Rhea" id="RHEA-COMP:10637"/>
        <dbReference type="ChEBI" id="CHEBI:78442"/>
        <dbReference type="ChEBI" id="CHEBI:78531"/>
        <dbReference type="ChEBI" id="CHEBI:78597"/>
        <dbReference type="ChEBI" id="CHEBI:83561"/>
        <dbReference type="EC" id="2.3.2.6"/>
    </reaction>
</comment>
<evidence type="ECO:0000313" key="6">
    <source>
        <dbReference type="EMBL" id="QEW27900.1"/>
    </source>
</evidence>